<dbReference type="AlphaFoldDB" id="A0A923I4C8"/>
<feature type="region of interest" description="Disordered" evidence="1">
    <location>
        <begin position="364"/>
        <end position="386"/>
    </location>
</feature>
<dbReference type="Pfam" id="PF11187">
    <property type="entry name" value="Mbeg1-like"/>
    <property type="match status" value="1"/>
</dbReference>
<dbReference type="Proteomes" id="UP000659630">
    <property type="component" value="Unassembled WGS sequence"/>
</dbReference>
<dbReference type="EMBL" id="JACONZ010000001">
    <property type="protein sequence ID" value="MBC5580105.1"/>
    <property type="molecule type" value="Genomic_DNA"/>
</dbReference>
<comment type="caution">
    <text evidence="2">The sequence shown here is derived from an EMBL/GenBank/DDBJ whole genome shotgun (WGS) entry which is preliminary data.</text>
</comment>
<dbReference type="InterPro" id="IPR029058">
    <property type="entry name" value="AB_hydrolase_fold"/>
</dbReference>
<dbReference type="SUPFAM" id="SSF53474">
    <property type="entry name" value="alpha/beta-Hydrolases"/>
    <property type="match status" value="1"/>
</dbReference>
<keyword evidence="3" id="KW-1185">Reference proteome</keyword>
<evidence type="ECO:0000313" key="2">
    <source>
        <dbReference type="EMBL" id="MBC5580105.1"/>
    </source>
</evidence>
<protein>
    <submittedName>
        <fullName evidence="2">DUF2974 domain-containing protein</fullName>
    </submittedName>
</protein>
<accession>A0A923I4C8</accession>
<sequence length="386" mass="41907">MANILDYLEWRGDLTLQQAPFNPVDGLILCRLAYVPFDGIAPGPGEGTATIGGAARVLLAQQTPERRAVVSGLWKGDAELLAALMDSGRFSGMLLESYVSELDPEEEKQFSAFTVCLGDGSRYVAYRGTDSTLVGWKEDFNMAFTTPVPAQRTAAEYLRARAAEKPGPLRVGGHSKGGNLAVFAAAFCGEETQGRILEVQNNDGPGFEAAVTAQPGYRRIAPRVRTMVPQSSVVGMLLEHEEAYTVVHSTQLGLMQHDLYSWQVRRTGFVCLESVDEGSRMVDRALKEWISSMTPAQRETFVDVLFGLLDASGAQTVGQLSLGWLKNAGALARTLKGIDEPTREAMSSILKALSHAARHSLAQAFPRGEERRQNDVPAQQDTGFQG</sequence>
<dbReference type="InterPro" id="IPR024499">
    <property type="entry name" value="Mbeg1-like"/>
</dbReference>
<gene>
    <name evidence="2" type="ORF">H8S23_01135</name>
</gene>
<feature type="compositionally biased region" description="Polar residues" evidence="1">
    <location>
        <begin position="376"/>
        <end position="386"/>
    </location>
</feature>
<evidence type="ECO:0000313" key="3">
    <source>
        <dbReference type="Proteomes" id="UP000659630"/>
    </source>
</evidence>
<reference evidence="2" key="1">
    <citation type="submission" date="2020-08" db="EMBL/GenBank/DDBJ databases">
        <title>Genome public.</title>
        <authorList>
            <person name="Liu C."/>
            <person name="Sun Q."/>
        </authorList>
    </citation>
    <scope>NUCLEOTIDE SEQUENCE</scope>
    <source>
        <strain evidence="2">BX8</strain>
    </source>
</reference>
<organism evidence="2 3">
    <name type="scientific">Anaerofilum hominis</name>
    <dbReference type="NCBI Taxonomy" id="2763016"/>
    <lineage>
        <taxon>Bacteria</taxon>
        <taxon>Bacillati</taxon>
        <taxon>Bacillota</taxon>
        <taxon>Clostridia</taxon>
        <taxon>Eubacteriales</taxon>
        <taxon>Oscillospiraceae</taxon>
        <taxon>Anaerofilum</taxon>
    </lineage>
</organism>
<evidence type="ECO:0000256" key="1">
    <source>
        <dbReference type="SAM" id="MobiDB-lite"/>
    </source>
</evidence>
<dbReference type="RefSeq" id="WP_186886478.1">
    <property type="nucleotide sequence ID" value="NZ_JACONZ010000001.1"/>
</dbReference>
<proteinExistence type="predicted"/>
<name>A0A923I4C8_9FIRM</name>